<dbReference type="Pfam" id="PF00069">
    <property type="entry name" value="Pkinase"/>
    <property type="match status" value="1"/>
</dbReference>
<evidence type="ECO:0000256" key="5">
    <source>
        <dbReference type="ARBA" id="ARBA00022840"/>
    </source>
</evidence>
<dbReference type="EC" id="2.7.11.1" evidence="1"/>
<evidence type="ECO:0000256" key="4">
    <source>
        <dbReference type="ARBA" id="ARBA00022777"/>
    </source>
</evidence>
<dbReference type="CDD" id="cd14014">
    <property type="entry name" value="STKc_PknB_like"/>
    <property type="match status" value="1"/>
</dbReference>
<proteinExistence type="predicted"/>
<protein>
    <recommendedName>
        <fullName evidence="1">non-specific serine/threonine protein kinase</fullName>
        <ecNumber evidence="1">2.7.11.1</ecNumber>
    </recommendedName>
</protein>
<keyword evidence="2" id="KW-0808">Transferase</keyword>
<dbReference type="PANTHER" id="PTHR43289">
    <property type="entry name" value="MITOGEN-ACTIVATED PROTEIN KINASE KINASE KINASE 20-RELATED"/>
    <property type="match status" value="1"/>
</dbReference>
<keyword evidence="4 7" id="KW-0418">Kinase</keyword>
<evidence type="ECO:0000256" key="2">
    <source>
        <dbReference type="ARBA" id="ARBA00022679"/>
    </source>
</evidence>
<keyword evidence="8" id="KW-1185">Reference proteome</keyword>
<dbReference type="GO" id="GO:0004674">
    <property type="term" value="F:protein serine/threonine kinase activity"/>
    <property type="evidence" value="ECO:0007669"/>
    <property type="project" value="UniProtKB-EC"/>
</dbReference>
<gene>
    <name evidence="7" type="ORF">H6F44_22565</name>
</gene>
<keyword evidence="3" id="KW-0547">Nucleotide-binding</keyword>
<dbReference type="InterPro" id="IPR000719">
    <property type="entry name" value="Prot_kinase_dom"/>
</dbReference>
<dbReference type="InterPro" id="IPR011009">
    <property type="entry name" value="Kinase-like_dom_sf"/>
</dbReference>
<feature type="non-terminal residue" evidence="7">
    <location>
        <position position="348"/>
    </location>
</feature>
<dbReference type="Gene3D" id="1.10.510.10">
    <property type="entry name" value="Transferase(Phosphotransferase) domain 1"/>
    <property type="match status" value="1"/>
</dbReference>
<dbReference type="Proteomes" id="UP000631421">
    <property type="component" value="Unassembled WGS sequence"/>
</dbReference>
<dbReference type="GO" id="GO:0005524">
    <property type="term" value="F:ATP binding"/>
    <property type="evidence" value="ECO:0007669"/>
    <property type="project" value="UniProtKB-KW"/>
</dbReference>
<organism evidence="7 8">
    <name type="scientific">Pseudanabaena cinerea FACHB-1277</name>
    <dbReference type="NCBI Taxonomy" id="2949581"/>
    <lineage>
        <taxon>Bacteria</taxon>
        <taxon>Bacillati</taxon>
        <taxon>Cyanobacteriota</taxon>
        <taxon>Cyanophyceae</taxon>
        <taxon>Pseudanabaenales</taxon>
        <taxon>Pseudanabaenaceae</taxon>
        <taxon>Pseudanabaena</taxon>
        <taxon>Pseudanabaena cinerea</taxon>
    </lineage>
</organism>
<dbReference type="SUPFAM" id="SSF56112">
    <property type="entry name" value="Protein kinase-like (PK-like)"/>
    <property type="match status" value="1"/>
</dbReference>
<dbReference type="RefSeq" id="WP_190353326.1">
    <property type="nucleotide sequence ID" value="NZ_JACJPY010000168.1"/>
</dbReference>
<sequence length="348" mass="38423">MILSLNVGNDDYLPDINGFQIGEQIYKSHVNIVCRAVRLGDGMPVVLKMPRSDRPTHQDLLRLRNHYTIAQRLNSQGIAKPIGLENYGNGYVLVMPDEGYIALSDYISVNPLDLTEVLAIASQLATILDDLYSQCVIHKDINPSNILIEPITKQIKLTDFGLATLLPHQTQILVSTNILEGTLAYMAPCQTGRMNRGIDYRCDFYALGVTLFELLTGQLPFQSDDPLEIVHCHLAKPAPLVSELKPEIPEAIAQIVFKLMAKNAEDRYQSALGLKHDLEVCLHQLNQTGSITEFAIGTKDLSDRFTISEKLYGREAEVASLLATFDRVSEGNSELMLVAGSSGIGKTV</sequence>
<evidence type="ECO:0000313" key="8">
    <source>
        <dbReference type="Proteomes" id="UP000631421"/>
    </source>
</evidence>
<dbReference type="InterPro" id="IPR041664">
    <property type="entry name" value="AAA_16"/>
</dbReference>
<dbReference type="EMBL" id="JACJPY010000168">
    <property type="protein sequence ID" value="MBD2152871.1"/>
    <property type="molecule type" value="Genomic_DNA"/>
</dbReference>
<dbReference type="Pfam" id="PF13191">
    <property type="entry name" value="AAA_16"/>
    <property type="match status" value="1"/>
</dbReference>
<evidence type="ECO:0000313" key="7">
    <source>
        <dbReference type="EMBL" id="MBD2152871.1"/>
    </source>
</evidence>
<evidence type="ECO:0000256" key="1">
    <source>
        <dbReference type="ARBA" id="ARBA00012513"/>
    </source>
</evidence>
<dbReference type="PROSITE" id="PS50011">
    <property type="entry name" value="PROTEIN_KINASE_DOM"/>
    <property type="match status" value="1"/>
</dbReference>
<comment type="caution">
    <text evidence="7">The sequence shown here is derived from an EMBL/GenBank/DDBJ whole genome shotgun (WGS) entry which is preliminary data.</text>
</comment>
<feature type="domain" description="Protein kinase" evidence="6">
    <location>
        <begin position="19"/>
        <end position="279"/>
    </location>
</feature>
<dbReference type="PANTHER" id="PTHR43289:SF6">
    <property type="entry name" value="SERINE_THREONINE-PROTEIN KINASE NEKL-3"/>
    <property type="match status" value="1"/>
</dbReference>
<accession>A0A926Z867</accession>
<evidence type="ECO:0000259" key="6">
    <source>
        <dbReference type="PROSITE" id="PS50011"/>
    </source>
</evidence>
<dbReference type="AlphaFoldDB" id="A0A926Z867"/>
<keyword evidence="5" id="KW-0067">ATP-binding</keyword>
<reference evidence="7" key="2">
    <citation type="submission" date="2020-08" db="EMBL/GenBank/DDBJ databases">
        <authorList>
            <person name="Chen M."/>
            <person name="Teng W."/>
            <person name="Zhao L."/>
            <person name="Hu C."/>
            <person name="Zhou Y."/>
            <person name="Han B."/>
            <person name="Song L."/>
            <person name="Shu W."/>
        </authorList>
    </citation>
    <scope>NUCLEOTIDE SEQUENCE</scope>
    <source>
        <strain evidence="7">FACHB-1277</strain>
    </source>
</reference>
<evidence type="ECO:0000256" key="3">
    <source>
        <dbReference type="ARBA" id="ARBA00022741"/>
    </source>
</evidence>
<name>A0A926Z867_9CYAN</name>
<reference evidence="7" key="1">
    <citation type="journal article" date="2015" name="ISME J.">
        <title>Draft Genome Sequence of Streptomyces incarnatus NRRL8089, which Produces the Nucleoside Antibiotic Sinefungin.</title>
        <authorList>
            <person name="Oshima K."/>
            <person name="Hattori M."/>
            <person name="Shimizu H."/>
            <person name="Fukuda K."/>
            <person name="Nemoto M."/>
            <person name="Inagaki K."/>
            <person name="Tamura T."/>
        </authorList>
    </citation>
    <scope>NUCLEOTIDE SEQUENCE</scope>
    <source>
        <strain evidence="7">FACHB-1277</strain>
    </source>
</reference>